<gene>
    <name evidence="2" type="ORF">GCM10009092_19210</name>
</gene>
<name>A0ABP3GUI3_9ALTE</name>
<dbReference type="Proteomes" id="UP001501757">
    <property type="component" value="Unassembled WGS sequence"/>
</dbReference>
<sequence>MPQSRTPSTNAWDTPVGDSTQGQFAQVYAEEANLIALRRRNLGVQANADASKLSLPESIFPSNGFVAAPVLDGVLTELEQTQPAWQHEEAENHCQPRQGLIGLALSGGGIRSSTFNLGVMQAVQRAGLFPYMDYLSTVSGGGYIGTYLTTSIQENLSLGESPMIDSTTSEQDRADPFPFVHQTGQVENSRFRHLRNYASYLTPQGRAQLLFAPLILLRGFLINLLAIAPLMLGAALCLFVLLDYQSATGNFVFAWEPWLAEQLLAEAAGVYDLKQRVLLRFPLSLLALALLVGYFFSYPLVHFRDFWRGVTENTRRGARMARLKRYRAFFLIFVAAVALESMPLLMEWLHKPHYWLACLGSVSLLQSALAQRVLVWLKAKLASMAMLLAALILMLLLLVAVLFVAKMMIQMRLHWQWVLVFGGLAFVYALVFVDINATSIHKYYKDHLVKAFVAQAAADDAPDPNRRGQWVPRLSELKQTHQPYHLLNVTLNMDWGDKDNQLFKNGRRASFFIFSKFFCGGPRCGYVPTEQLEKVERDLDIGTAMAISGAAVAPNMGRVGNPWLGFLFAFFNVRLNYWLRNPMQLDKQGDKVSVWYRPGPLYLLREMLQRLGSERPFVNLSDGGHIENTGIYELLRRQCRLIIAGDGECDTRLTFGGLAEVIRLARIDFGFRIQMDGLDELRAGEQRYAIGTIYYHEDWQNPQNNRIGKLIYLKSNLGGDYNLAATLNQELYRTSAGRDDDYLFDRNAYLAFYRSMHPDFPHETTADQLFDEAQFESYRALGFQVAASALLNP</sequence>
<keyword evidence="3" id="KW-1185">Reference proteome</keyword>
<dbReference type="Gene3D" id="3.40.1090.10">
    <property type="entry name" value="Cytosolic phospholipase A2 catalytic domain"/>
    <property type="match status" value="1"/>
</dbReference>
<feature type="transmembrane region" description="Helical" evidence="1">
    <location>
        <begin position="220"/>
        <end position="242"/>
    </location>
</feature>
<dbReference type="RefSeq" id="WP_343844513.1">
    <property type="nucleotide sequence ID" value="NZ_BAAAEI010000010.1"/>
</dbReference>
<accession>A0ABP3GUI3</accession>
<comment type="caution">
    <text evidence="2">The sequence shown here is derived from an EMBL/GenBank/DDBJ whole genome shotgun (WGS) entry which is preliminary data.</text>
</comment>
<evidence type="ECO:0008006" key="4">
    <source>
        <dbReference type="Google" id="ProtNLM"/>
    </source>
</evidence>
<feature type="transmembrane region" description="Helical" evidence="1">
    <location>
        <begin position="283"/>
        <end position="307"/>
    </location>
</feature>
<dbReference type="PANTHER" id="PTHR10728:SF40">
    <property type="entry name" value="PATATIN FAMILY PROTEIN"/>
    <property type="match status" value="1"/>
</dbReference>
<reference evidence="3" key="1">
    <citation type="journal article" date="2019" name="Int. J. Syst. Evol. Microbiol.">
        <title>The Global Catalogue of Microorganisms (GCM) 10K type strain sequencing project: providing services to taxonomists for standard genome sequencing and annotation.</title>
        <authorList>
            <consortium name="The Broad Institute Genomics Platform"/>
            <consortium name="The Broad Institute Genome Sequencing Center for Infectious Disease"/>
            <person name="Wu L."/>
            <person name="Ma J."/>
        </authorList>
    </citation>
    <scope>NUCLEOTIDE SEQUENCE [LARGE SCALE GENOMIC DNA]</scope>
    <source>
        <strain evidence="3">JCM 13378</strain>
    </source>
</reference>
<keyword evidence="1" id="KW-0472">Membrane</keyword>
<dbReference type="InterPro" id="IPR016035">
    <property type="entry name" value="Acyl_Trfase/lysoPLipase"/>
</dbReference>
<feature type="transmembrane region" description="Helical" evidence="1">
    <location>
        <begin position="387"/>
        <end position="409"/>
    </location>
</feature>
<dbReference type="EMBL" id="BAAAEI010000010">
    <property type="protein sequence ID" value="GAA0355097.1"/>
    <property type="molecule type" value="Genomic_DNA"/>
</dbReference>
<dbReference type="SUPFAM" id="SSF52151">
    <property type="entry name" value="FabD/lysophospholipase-like"/>
    <property type="match status" value="1"/>
</dbReference>
<evidence type="ECO:0000313" key="3">
    <source>
        <dbReference type="Proteomes" id="UP001501757"/>
    </source>
</evidence>
<proteinExistence type="predicted"/>
<feature type="transmembrane region" description="Helical" evidence="1">
    <location>
        <begin position="415"/>
        <end position="435"/>
    </location>
</feature>
<dbReference type="PANTHER" id="PTHR10728">
    <property type="entry name" value="CYTOSOLIC PHOSPHOLIPASE A2"/>
    <property type="match status" value="1"/>
</dbReference>
<evidence type="ECO:0000256" key="1">
    <source>
        <dbReference type="SAM" id="Phobius"/>
    </source>
</evidence>
<keyword evidence="1" id="KW-0812">Transmembrane</keyword>
<evidence type="ECO:0000313" key="2">
    <source>
        <dbReference type="EMBL" id="GAA0355097.1"/>
    </source>
</evidence>
<keyword evidence="1" id="KW-1133">Transmembrane helix</keyword>
<feature type="transmembrane region" description="Helical" evidence="1">
    <location>
        <begin position="328"/>
        <end position="348"/>
    </location>
</feature>
<protein>
    <recommendedName>
        <fullName evidence="4">PNPLA domain-containing protein</fullName>
    </recommendedName>
</protein>
<organism evidence="2 3">
    <name type="scientific">Bowmanella denitrificans</name>
    <dbReference type="NCBI Taxonomy" id="366582"/>
    <lineage>
        <taxon>Bacteria</taxon>
        <taxon>Pseudomonadati</taxon>
        <taxon>Pseudomonadota</taxon>
        <taxon>Gammaproteobacteria</taxon>
        <taxon>Alteromonadales</taxon>
        <taxon>Alteromonadaceae</taxon>
        <taxon>Bowmanella</taxon>
    </lineage>
</organism>